<protein>
    <submittedName>
        <fullName evidence="1">Uncharacterized protein</fullName>
    </submittedName>
</protein>
<sequence length="301" mass="33593">MATAAFSLSELLCREDFLSEPEPELHDDDAANIDPCTLSESDDEYIQVLIEKESIFQSNCDVSEMGQSLQSDSWLKCARLGSINWVLHNGTMWAIRLLSVACLSLAAKMEELNAPKLSKYQVPGFEFPGNVIKRMELMVLTTLEWKMDSITPFAYLNHFAAKFCIDCKDYKPQELGSTAVELILAIPKVVNLKDFRPSVIAVAAILAASDDQLTRNAMEIKMSVIPSMGSLQKEDIYYCYNLMQEIKMEKSSTPKSVVLSPNSSPVDVGENSSITSAVGTKRRLTYNDCDQNCPNTKIYRP</sequence>
<gene>
    <name evidence="1" type="ORF">Vadar_015810</name>
</gene>
<accession>A0ACB7Y0Y7</accession>
<dbReference type="Proteomes" id="UP000828048">
    <property type="component" value="Chromosome 5"/>
</dbReference>
<proteinExistence type="predicted"/>
<evidence type="ECO:0000313" key="2">
    <source>
        <dbReference type="Proteomes" id="UP000828048"/>
    </source>
</evidence>
<dbReference type="EMBL" id="CM037155">
    <property type="protein sequence ID" value="KAH7846595.1"/>
    <property type="molecule type" value="Genomic_DNA"/>
</dbReference>
<reference evidence="1 2" key="1">
    <citation type="journal article" date="2021" name="Hortic Res">
        <title>High-quality reference genome and annotation aids understanding of berry development for evergreen blueberry (Vaccinium darrowii).</title>
        <authorList>
            <person name="Yu J."/>
            <person name="Hulse-Kemp A.M."/>
            <person name="Babiker E."/>
            <person name="Staton M."/>
        </authorList>
    </citation>
    <scope>NUCLEOTIDE SEQUENCE [LARGE SCALE GENOMIC DNA]</scope>
    <source>
        <strain evidence="2">cv. NJ 8807/NJ 8810</strain>
        <tissue evidence="1">Young leaf</tissue>
    </source>
</reference>
<organism evidence="1 2">
    <name type="scientific">Vaccinium darrowii</name>
    <dbReference type="NCBI Taxonomy" id="229202"/>
    <lineage>
        <taxon>Eukaryota</taxon>
        <taxon>Viridiplantae</taxon>
        <taxon>Streptophyta</taxon>
        <taxon>Embryophyta</taxon>
        <taxon>Tracheophyta</taxon>
        <taxon>Spermatophyta</taxon>
        <taxon>Magnoliopsida</taxon>
        <taxon>eudicotyledons</taxon>
        <taxon>Gunneridae</taxon>
        <taxon>Pentapetalae</taxon>
        <taxon>asterids</taxon>
        <taxon>Ericales</taxon>
        <taxon>Ericaceae</taxon>
        <taxon>Vaccinioideae</taxon>
        <taxon>Vaccinieae</taxon>
        <taxon>Vaccinium</taxon>
    </lineage>
</organism>
<keyword evidence="2" id="KW-1185">Reference proteome</keyword>
<evidence type="ECO:0000313" key="1">
    <source>
        <dbReference type="EMBL" id="KAH7846595.1"/>
    </source>
</evidence>
<name>A0ACB7Y0Y7_9ERIC</name>
<comment type="caution">
    <text evidence="1">The sequence shown here is derived from an EMBL/GenBank/DDBJ whole genome shotgun (WGS) entry which is preliminary data.</text>
</comment>